<dbReference type="SUPFAM" id="SSF50129">
    <property type="entry name" value="GroES-like"/>
    <property type="match status" value="1"/>
</dbReference>
<dbReference type="InterPro" id="IPR013149">
    <property type="entry name" value="ADH-like_C"/>
</dbReference>
<dbReference type="Pfam" id="PF00107">
    <property type="entry name" value="ADH_zinc_N"/>
    <property type="match status" value="1"/>
</dbReference>
<protein>
    <recommendedName>
        <fullName evidence="1">Enoyl reductase (ER) domain-containing protein</fullName>
    </recommendedName>
</protein>
<proteinExistence type="predicted"/>
<dbReference type="Gene3D" id="3.40.50.720">
    <property type="entry name" value="NAD(P)-binding Rossmann-like Domain"/>
    <property type="match status" value="1"/>
</dbReference>
<dbReference type="KEGG" id="lko:ABN16_12630"/>
<sequence>MQTIVQTSYQGIDALRFDSQPLPRLLNPLAVRVETRYTPVMPYDVLTETGQLKQLRPVRLPIVVGYGFGGIVREVGRLRNRQLLNQPVIGIQLTGSHQEQVLSTLPPLLFPVPKGVSLAAATTIIGGADAAYFALKENHLKAGETVLITGATGSVGTYLVQLARLAGCHVIAIGHSSRHNLLADLGADQVLDYDRSLAEQLDSKTVVDQIIDLAGQTGLLNQLTTLLGPVSILSLALPHYRPQLPQQAFTFVNGSITPGDYRWLLTQLADGKLTAVIQEELPFTAVRTAQHRLVDGHAAGRILLTYNQEDDQIC</sequence>
<evidence type="ECO:0000259" key="1">
    <source>
        <dbReference type="SMART" id="SM00829"/>
    </source>
</evidence>
<gene>
    <name evidence="2" type="ORF">ABN16_12630</name>
</gene>
<evidence type="ECO:0000313" key="2">
    <source>
        <dbReference type="EMBL" id="AKP65766.1"/>
    </source>
</evidence>
<dbReference type="InterPro" id="IPR036291">
    <property type="entry name" value="NAD(P)-bd_dom_sf"/>
</dbReference>
<keyword evidence="3" id="KW-1185">Reference proteome</keyword>
<dbReference type="InterPro" id="IPR052733">
    <property type="entry name" value="Chloroplast_QOR"/>
</dbReference>
<dbReference type="SUPFAM" id="SSF51735">
    <property type="entry name" value="NAD(P)-binding Rossmann-fold domains"/>
    <property type="match status" value="1"/>
</dbReference>
<name>A0AAC8UWG6_9LACO</name>
<dbReference type="InterPro" id="IPR011032">
    <property type="entry name" value="GroES-like_sf"/>
</dbReference>
<accession>A0AAC8UWG6</accession>
<dbReference type="SMART" id="SM00829">
    <property type="entry name" value="PKS_ER"/>
    <property type="match status" value="1"/>
</dbReference>
<dbReference type="InterPro" id="IPR020843">
    <property type="entry name" value="ER"/>
</dbReference>
<dbReference type="Gene3D" id="3.90.180.10">
    <property type="entry name" value="Medium-chain alcohol dehydrogenases, catalytic domain"/>
    <property type="match status" value="1"/>
</dbReference>
<evidence type="ECO:0000313" key="3">
    <source>
        <dbReference type="Proteomes" id="UP000036000"/>
    </source>
</evidence>
<dbReference type="Proteomes" id="UP000036000">
    <property type="component" value="Chromosome"/>
</dbReference>
<dbReference type="AlphaFoldDB" id="A0AAC8UWG6"/>
<reference evidence="2 3" key="1">
    <citation type="submission" date="2015-07" db="EMBL/GenBank/DDBJ databases">
        <title>Lactobacillus korensis/26-25/ whole genome sequencing.</title>
        <authorList>
            <person name="Kim M.K."/>
            <person name="Im W.-T."/>
            <person name="Srinivasan S."/>
            <person name="Lee J.-J."/>
        </authorList>
    </citation>
    <scope>NUCLEOTIDE SEQUENCE [LARGE SCALE GENOMIC DNA]</scope>
    <source>
        <strain evidence="2 3">26-25</strain>
    </source>
</reference>
<dbReference type="GO" id="GO:0016491">
    <property type="term" value="F:oxidoreductase activity"/>
    <property type="evidence" value="ECO:0007669"/>
    <property type="project" value="InterPro"/>
</dbReference>
<dbReference type="PANTHER" id="PTHR44013:SF1">
    <property type="entry name" value="ZINC-TYPE ALCOHOL DEHYDROGENASE-LIKE PROTEIN C16A3.02C"/>
    <property type="match status" value="1"/>
</dbReference>
<feature type="domain" description="Enoyl reductase (ER)" evidence="1">
    <location>
        <begin position="11"/>
        <end position="304"/>
    </location>
</feature>
<dbReference type="EMBL" id="CP012033">
    <property type="protein sequence ID" value="AKP65766.1"/>
    <property type="molecule type" value="Genomic_DNA"/>
</dbReference>
<dbReference type="PANTHER" id="PTHR44013">
    <property type="entry name" value="ZINC-TYPE ALCOHOL DEHYDROGENASE-LIKE PROTEIN C16A3.02C"/>
    <property type="match status" value="1"/>
</dbReference>
<organism evidence="2 3">
    <name type="scientific">Levilactobacillus koreensis</name>
    <dbReference type="NCBI Taxonomy" id="637971"/>
    <lineage>
        <taxon>Bacteria</taxon>
        <taxon>Bacillati</taxon>
        <taxon>Bacillota</taxon>
        <taxon>Bacilli</taxon>
        <taxon>Lactobacillales</taxon>
        <taxon>Lactobacillaceae</taxon>
        <taxon>Levilactobacillus</taxon>
    </lineage>
</organism>
<dbReference type="RefSeq" id="WP_048736047.1">
    <property type="nucleotide sequence ID" value="NZ_CP012033.1"/>
</dbReference>